<organism evidence="2 3">
    <name type="scientific">Vallitalea pronyensis</name>
    <dbReference type="NCBI Taxonomy" id="1348613"/>
    <lineage>
        <taxon>Bacteria</taxon>
        <taxon>Bacillati</taxon>
        <taxon>Bacillota</taxon>
        <taxon>Clostridia</taxon>
        <taxon>Lachnospirales</taxon>
        <taxon>Vallitaleaceae</taxon>
        <taxon>Vallitalea</taxon>
    </lineage>
</organism>
<dbReference type="RefSeq" id="WP_212695162.1">
    <property type="nucleotide sequence ID" value="NZ_CP058649.1"/>
</dbReference>
<dbReference type="Pfam" id="PF10026">
    <property type="entry name" value="DUF2268"/>
    <property type="match status" value="1"/>
</dbReference>
<feature type="domain" description="DUF2268" evidence="1">
    <location>
        <begin position="102"/>
        <end position="283"/>
    </location>
</feature>
<name>A0A8J8MN18_9FIRM</name>
<proteinExistence type="predicted"/>
<accession>A0A8J8MN18</accession>
<dbReference type="KEGG" id="vpy:HZI73_20150"/>
<evidence type="ECO:0000313" key="2">
    <source>
        <dbReference type="EMBL" id="QUI24469.1"/>
    </source>
</evidence>
<evidence type="ECO:0000259" key="1">
    <source>
        <dbReference type="Pfam" id="PF10026"/>
    </source>
</evidence>
<evidence type="ECO:0000313" key="3">
    <source>
        <dbReference type="Proteomes" id="UP000683246"/>
    </source>
</evidence>
<dbReference type="AlphaFoldDB" id="A0A8J8MN18"/>
<dbReference type="Proteomes" id="UP000683246">
    <property type="component" value="Chromosome"/>
</dbReference>
<reference evidence="2" key="1">
    <citation type="submission" date="2020-07" db="EMBL/GenBank/DDBJ databases">
        <title>Vallitalea pronyensis genome.</title>
        <authorList>
            <person name="Postec A."/>
        </authorList>
    </citation>
    <scope>NUCLEOTIDE SEQUENCE</scope>
    <source>
        <strain evidence="2">FatNI3</strain>
    </source>
</reference>
<gene>
    <name evidence="2" type="ORF">HZI73_20150</name>
</gene>
<dbReference type="InterPro" id="IPR018728">
    <property type="entry name" value="DUF2268"/>
</dbReference>
<sequence length="291" mass="34079">MKEVNTCHNKNFNMIYPYKNAWKYIEEIQQSENADHQALWNQYLIEPYWDKISEWAPVACEFMKPKPIKNIEALKQQLLILDTIDFERIQQEFIKISQALPIYDDDPITVAIYPIDDDDSIVKERQNGVVGACVFGNIIMHVNPLAQDYIEWIPYVFAHEYHHTVWGHNWYVLKGGLKGSLLEHLINEGEADTFAKHMYPHLNPSWVSNISKEEQRKAWAKIKPVLDSTDRNVHAQYVFGSEALDLPWCIGYYFGYTFINSFLDHNPEISLNDLLDMHPNDIFTRSGWANK</sequence>
<protein>
    <recommendedName>
        <fullName evidence="1">DUF2268 domain-containing protein</fullName>
    </recommendedName>
</protein>
<keyword evidence="3" id="KW-1185">Reference proteome</keyword>
<dbReference type="EMBL" id="CP058649">
    <property type="protein sequence ID" value="QUI24469.1"/>
    <property type="molecule type" value="Genomic_DNA"/>
</dbReference>